<feature type="domain" description="DUF3492" evidence="3">
    <location>
        <begin position="222"/>
        <end position="316"/>
    </location>
</feature>
<gene>
    <name evidence="4" type="ORF">NGB36_06415</name>
</gene>
<evidence type="ECO:0000313" key="4">
    <source>
        <dbReference type="EMBL" id="MCQ4080238.1"/>
    </source>
</evidence>
<dbReference type="PANTHER" id="PTHR12526:SF636">
    <property type="entry name" value="BLL3647 PROTEIN"/>
    <property type="match status" value="1"/>
</dbReference>
<dbReference type="EMBL" id="JANFNG010000003">
    <property type="protein sequence ID" value="MCQ4080238.1"/>
    <property type="molecule type" value="Genomic_DNA"/>
</dbReference>
<dbReference type="InterPro" id="IPR022622">
    <property type="entry name" value="DUF3492"/>
</dbReference>
<sequence length="604" mass="63942">MRIALLTEGGLPQPYGDASAWCDRLVRGLAGQDFEVFALARAPGEVPGGRPELPPQVRAVHILPVYGAPPADGARIPRRRFLECYQEFVAALTVRPDTSALPSPAPGLRHGGPRTLNGGAARSSTDQADRFAASLYGLAELAREHGGLPAALRSETAIRALEAACRAPGAEPLVGGAQVRDLLTASALLERALRPLSVPWYGECAAYEASYAAYEAHEGGTLASADLCHATTGGPAALPGIVAKRFCGTPLLITEYAVRLREHYLGEAASELPTQVRALLAAFHRLLAGEVYRQADLITPGNAHVRRWQERCGAPRTKIRTVHPGMDAGPLAAVGEAAEAGLLDADELTLAWVGRAGPDKDLVGLLHAFADVRKEEPSARLRIISADVEERADDRGGEDTANDGPSPECLDSCRALAAQLFPDEAADAVSVGENPVSFEEVGSPYVPERADAYAAGAVVVLSSVVEGFPLSLVEAMFCGRPTVSTDVGAVREVIGGTGLVVPPRNPRALAEACVELLRDPERRARLGAAARARALELFTVEQNIRAFREIYLDLVAHREPAAAETDAVPFALPAEAHLPGTWTGTPGRPRRGPAWAARGEREYA</sequence>
<dbReference type="Gene3D" id="3.40.50.2000">
    <property type="entry name" value="Glycogen Phosphorylase B"/>
    <property type="match status" value="2"/>
</dbReference>
<dbReference type="PANTHER" id="PTHR12526">
    <property type="entry name" value="GLYCOSYLTRANSFERASE"/>
    <property type="match status" value="1"/>
</dbReference>
<reference evidence="4" key="1">
    <citation type="submission" date="2022-06" db="EMBL/GenBank/DDBJ databases">
        <title>Draft genome sequence of Streptomyces sp. RB6PN25 isolated from peat swamp forest in Thailand.</title>
        <authorList>
            <person name="Duangmal K."/>
            <person name="Klaysubun C."/>
        </authorList>
    </citation>
    <scope>NUCLEOTIDE SEQUENCE</scope>
    <source>
        <strain evidence="4">RB6PN25</strain>
    </source>
</reference>
<name>A0ABT1PRE0_9ACTN</name>
<feature type="compositionally biased region" description="Low complexity" evidence="2">
    <location>
        <begin position="579"/>
        <end position="597"/>
    </location>
</feature>
<evidence type="ECO:0000256" key="1">
    <source>
        <dbReference type="ARBA" id="ARBA00021292"/>
    </source>
</evidence>
<organism evidence="4 5">
    <name type="scientific">Streptomyces humicola</name>
    <dbReference type="NCBI Taxonomy" id="2953240"/>
    <lineage>
        <taxon>Bacteria</taxon>
        <taxon>Bacillati</taxon>
        <taxon>Actinomycetota</taxon>
        <taxon>Actinomycetes</taxon>
        <taxon>Kitasatosporales</taxon>
        <taxon>Streptomycetaceae</taxon>
        <taxon>Streptomyces</taxon>
    </lineage>
</organism>
<accession>A0ABT1PRE0</accession>
<dbReference type="Pfam" id="PF11997">
    <property type="entry name" value="DUF3492"/>
    <property type="match status" value="2"/>
</dbReference>
<proteinExistence type="predicted"/>
<feature type="region of interest" description="Disordered" evidence="2">
    <location>
        <begin position="579"/>
        <end position="604"/>
    </location>
</feature>
<feature type="domain" description="DUF3492" evidence="3">
    <location>
        <begin position="1"/>
        <end position="79"/>
    </location>
</feature>
<evidence type="ECO:0000313" key="5">
    <source>
        <dbReference type="Proteomes" id="UP001057702"/>
    </source>
</evidence>
<dbReference type="Pfam" id="PF13692">
    <property type="entry name" value="Glyco_trans_1_4"/>
    <property type="match status" value="1"/>
</dbReference>
<protein>
    <recommendedName>
        <fullName evidence="1">D-inositol 3-phosphate glycosyltransferase</fullName>
    </recommendedName>
</protein>
<dbReference type="SUPFAM" id="SSF53756">
    <property type="entry name" value="UDP-Glycosyltransferase/glycogen phosphorylase"/>
    <property type="match status" value="1"/>
</dbReference>
<comment type="caution">
    <text evidence="4">The sequence shown here is derived from an EMBL/GenBank/DDBJ whole genome shotgun (WGS) entry which is preliminary data.</text>
</comment>
<dbReference type="RefSeq" id="WP_255919123.1">
    <property type="nucleotide sequence ID" value="NZ_JANFNG010000003.1"/>
</dbReference>
<evidence type="ECO:0000256" key="2">
    <source>
        <dbReference type="SAM" id="MobiDB-lite"/>
    </source>
</evidence>
<dbReference type="Proteomes" id="UP001057702">
    <property type="component" value="Unassembled WGS sequence"/>
</dbReference>
<evidence type="ECO:0000259" key="3">
    <source>
        <dbReference type="Pfam" id="PF11997"/>
    </source>
</evidence>
<keyword evidence="5" id="KW-1185">Reference proteome</keyword>